<proteinExistence type="predicted"/>
<evidence type="ECO:0000256" key="1">
    <source>
        <dbReference type="SAM" id="Phobius"/>
    </source>
</evidence>
<dbReference type="AlphaFoldDB" id="A0A6J4T9W4"/>
<evidence type="ECO:0000313" key="2">
    <source>
        <dbReference type="EMBL" id="CAA9517148.1"/>
    </source>
</evidence>
<reference evidence="2" key="1">
    <citation type="submission" date="2020-02" db="EMBL/GenBank/DDBJ databases">
        <authorList>
            <person name="Meier V. D."/>
        </authorList>
    </citation>
    <scope>NUCLEOTIDE SEQUENCE</scope>
    <source>
        <strain evidence="2">AVDCRST_MAG62</strain>
    </source>
</reference>
<sequence>MAQQAAAEYFVLSMAVLAWSWLLKWTVGWRRNQVDSRLAMDYVRHLNRRYWLFALLNTAAAVLVYAHWPSGLALCGILTATLLIPPRTPRYHTEAPIVEGES</sequence>
<feature type="transmembrane region" description="Helical" evidence="1">
    <location>
        <begin position="6"/>
        <end position="29"/>
    </location>
</feature>
<gene>
    <name evidence="2" type="ORF">AVDCRST_MAG62-880</name>
</gene>
<keyword evidence="1" id="KW-0812">Transmembrane</keyword>
<protein>
    <submittedName>
        <fullName evidence="2">Uncharacterized protein</fullName>
    </submittedName>
</protein>
<name>A0A6J4T9W4_9SPHN</name>
<feature type="transmembrane region" description="Helical" evidence="1">
    <location>
        <begin position="50"/>
        <end position="68"/>
    </location>
</feature>
<keyword evidence="1" id="KW-0472">Membrane</keyword>
<dbReference type="EMBL" id="CADCWB010000111">
    <property type="protein sequence ID" value="CAA9517148.1"/>
    <property type="molecule type" value="Genomic_DNA"/>
</dbReference>
<organism evidence="2">
    <name type="scientific">uncultured Sphingomonas sp</name>
    <dbReference type="NCBI Taxonomy" id="158754"/>
    <lineage>
        <taxon>Bacteria</taxon>
        <taxon>Pseudomonadati</taxon>
        <taxon>Pseudomonadota</taxon>
        <taxon>Alphaproteobacteria</taxon>
        <taxon>Sphingomonadales</taxon>
        <taxon>Sphingomonadaceae</taxon>
        <taxon>Sphingomonas</taxon>
        <taxon>environmental samples</taxon>
    </lineage>
</organism>
<keyword evidence="1" id="KW-1133">Transmembrane helix</keyword>
<accession>A0A6J4T9W4</accession>